<sequence length="136" mass="15607">MPIPTYFMINSMETGQFERTLIVAEERSFVEYIEGCTVPYDTNKLHAAVVELYCREGAKIKLVMNKVKNPSARVMRVSQKIGKDQLLYFQQRGIDHQRVLAAMIFRFCREIFNKLPDEFGAEVNQLIGIKLEGSVG</sequence>
<comment type="similarity">
    <text evidence="1">Belongs to the iron-sulfur cluster assembly SufBD family.</text>
</comment>
<proteinExistence type="inferred from homology"/>
<dbReference type="InterPro" id="IPR037284">
    <property type="entry name" value="SUF_FeS_clus_asmbl_SufBD_sf"/>
</dbReference>
<protein>
    <submittedName>
        <fullName evidence="3">(rape) hypothetical protein</fullName>
    </submittedName>
</protein>
<evidence type="ECO:0000256" key="1">
    <source>
        <dbReference type="ARBA" id="ARBA00043967"/>
    </source>
</evidence>
<accession>A0A816X2Z7</accession>
<evidence type="ECO:0000259" key="2">
    <source>
        <dbReference type="Pfam" id="PF01458"/>
    </source>
</evidence>
<dbReference type="PANTHER" id="PTHR30508">
    <property type="entry name" value="FES CLUSTER ASSEMBLY PROTEIN SUF"/>
    <property type="match status" value="1"/>
</dbReference>
<gene>
    <name evidence="3" type="ORF">DARMORV10_A02P25270.1</name>
</gene>
<dbReference type="PANTHER" id="PTHR30508:SF1">
    <property type="entry name" value="UPF0051 PROTEIN ABCI8, CHLOROPLASTIC-RELATED"/>
    <property type="match status" value="1"/>
</dbReference>
<name>A0A816X2Z7_BRANA</name>
<dbReference type="GO" id="GO:0016226">
    <property type="term" value="P:iron-sulfur cluster assembly"/>
    <property type="evidence" value="ECO:0007669"/>
    <property type="project" value="InterPro"/>
</dbReference>
<organism evidence="3">
    <name type="scientific">Brassica napus</name>
    <name type="common">Rape</name>
    <dbReference type="NCBI Taxonomy" id="3708"/>
    <lineage>
        <taxon>Eukaryota</taxon>
        <taxon>Viridiplantae</taxon>
        <taxon>Streptophyta</taxon>
        <taxon>Embryophyta</taxon>
        <taxon>Tracheophyta</taxon>
        <taxon>Spermatophyta</taxon>
        <taxon>Magnoliopsida</taxon>
        <taxon>eudicotyledons</taxon>
        <taxon>Gunneridae</taxon>
        <taxon>Pentapetalae</taxon>
        <taxon>rosids</taxon>
        <taxon>malvids</taxon>
        <taxon>Brassicales</taxon>
        <taxon>Brassicaceae</taxon>
        <taxon>Brassiceae</taxon>
        <taxon>Brassica</taxon>
    </lineage>
</organism>
<dbReference type="InterPro" id="IPR055346">
    <property type="entry name" value="Fe-S_cluster_assembly_SufBD"/>
</dbReference>
<dbReference type="AlphaFoldDB" id="A0A816X2Z7"/>
<dbReference type="SUPFAM" id="SSF101960">
    <property type="entry name" value="Stabilizer of iron transporter SufD"/>
    <property type="match status" value="2"/>
</dbReference>
<dbReference type="Proteomes" id="UP001295469">
    <property type="component" value="Chromosome A02"/>
</dbReference>
<reference evidence="3" key="1">
    <citation type="submission" date="2021-01" db="EMBL/GenBank/DDBJ databases">
        <authorList>
            <consortium name="Genoscope - CEA"/>
            <person name="William W."/>
        </authorList>
    </citation>
    <scope>NUCLEOTIDE SEQUENCE</scope>
</reference>
<dbReference type="Pfam" id="PF01458">
    <property type="entry name" value="SUFBD_core"/>
    <property type="match status" value="1"/>
</dbReference>
<dbReference type="EMBL" id="HG994356">
    <property type="protein sequence ID" value="CAF2141432.1"/>
    <property type="molecule type" value="Genomic_DNA"/>
</dbReference>
<feature type="domain" description="SUF system FeS cluster assembly SufBD core" evidence="2">
    <location>
        <begin position="7"/>
        <end position="80"/>
    </location>
</feature>
<dbReference type="InterPro" id="IPR000825">
    <property type="entry name" value="SUF_FeS_clus_asmbl_SufBD_core"/>
</dbReference>
<evidence type="ECO:0000313" key="3">
    <source>
        <dbReference type="EMBL" id="CAF2141432.1"/>
    </source>
</evidence>